<dbReference type="InterPro" id="IPR011611">
    <property type="entry name" value="PfkB_dom"/>
</dbReference>
<dbReference type="Pfam" id="PF00294">
    <property type="entry name" value="PfkB"/>
    <property type="match status" value="1"/>
</dbReference>
<dbReference type="AlphaFoldDB" id="A0A059KGH8"/>
<dbReference type="PANTHER" id="PTHR10584:SF166">
    <property type="entry name" value="RIBOKINASE"/>
    <property type="match status" value="1"/>
</dbReference>
<name>A0A059KGH8_9BURK</name>
<dbReference type="STRING" id="34103.SAMN05421778_102160"/>
<dbReference type="SUPFAM" id="SSF53613">
    <property type="entry name" value="Ribokinase-like"/>
    <property type="match status" value="1"/>
</dbReference>
<evidence type="ECO:0000256" key="2">
    <source>
        <dbReference type="ARBA" id="ARBA00022777"/>
    </source>
</evidence>
<dbReference type="RefSeq" id="WP_037485652.1">
    <property type="nucleotide sequence ID" value="NZ_AZRA01000130.1"/>
</dbReference>
<evidence type="ECO:0000313" key="4">
    <source>
        <dbReference type="EMBL" id="KDB50526.1"/>
    </source>
</evidence>
<dbReference type="InterPro" id="IPR002173">
    <property type="entry name" value="Carboh/pur_kinase_PfkB_CS"/>
</dbReference>
<dbReference type="InterPro" id="IPR029056">
    <property type="entry name" value="Ribokinase-like"/>
</dbReference>
<sequence length="315" mass="33823">MSMSTRAAIAASIAYDTIMVFEGQFTDHILPDQIHKINLSFLSPRMRREYGGCAGNIAYNYALLGGEAVPMGMVGDDFGPYREHYQRCGIDQRAIRVAADSYTAQCFIVTDLSNNQLAGFHPGAMGRSAEIALAEAGEVAVGLVGPDAPDAMQQHSREMAEAGLPFILDPGQNIVLFSGEQLLEMIDRAPVLVCNDYEAELICDKTGLTLAELAARVDTLIVTRGAEGSIVWQKGTEHAIAPVPAAAVKDPTGCGDAYRAGLLLAMATGRPLLDGARLGSVLGSIKIAVQGCQNHRPTREEIRAQFEQHYGAWPF</sequence>
<comment type="caution">
    <text evidence="4">The sequence shown here is derived from an EMBL/GenBank/DDBJ whole genome shotgun (WGS) entry which is preliminary data.</text>
</comment>
<evidence type="ECO:0000259" key="3">
    <source>
        <dbReference type="Pfam" id="PF00294"/>
    </source>
</evidence>
<dbReference type="Proteomes" id="UP000026714">
    <property type="component" value="Unassembled WGS sequence"/>
</dbReference>
<dbReference type="GO" id="GO:0016301">
    <property type="term" value="F:kinase activity"/>
    <property type="evidence" value="ECO:0007669"/>
    <property type="project" value="UniProtKB-KW"/>
</dbReference>
<dbReference type="EMBL" id="AZRA01000130">
    <property type="protein sequence ID" value="KDB50526.1"/>
    <property type="molecule type" value="Genomic_DNA"/>
</dbReference>
<protein>
    <submittedName>
        <fullName evidence="4">PfkB domain-containing protein</fullName>
    </submittedName>
</protein>
<keyword evidence="1" id="KW-0808">Transferase</keyword>
<dbReference type="Gene3D" id="3.40.1190.20">
    <property type="match status" value="1"/>
</dbReference>
<reference evidence="4 5" key="1">
    <citation type="journal article" date="2014" name="FEMS Microbiol. Ecol.">
        <title>Sphaerotilus natans encrusted with nanoball-shaped Fe(III) oxide minerals formed by nitrate-reducing mixotrophic Fe(II) oxidation.</title>
        <authorList>
            <person name="Park S."/>
            <person name="Kim D.H."/>
            <person name="Lee J.H."/>
            <person name="Hur H.G."/>
        </authorList>
    </citation>
    <scope>NUCLEOTIDE SEQUENCE [LARGE SCALE GENOMIC DNA]</scope>
    <source>
        <strain evidence="4 5">DSM 6575</strain>
    </source>
</reference>
<dbReference type="PROSITE" id="PS00583">
    <property type="entry name" value="PFKB_KINASES_1"/>
    <property type="match status" value="1"/>
</dbReference>
<dbReference type="eggNOG" id="COG0524">
    <property type="taxonomic scope" value="Bacteria"/>
</dbReference>
<feature type="domain" description="Carbohydrate kinase PfkB" evidence="3">
    <location>
        <begin position="26"/>
        <end position="298"/>
    </location>
</feature>
<evidence type="ECO:0000313" key="5">
    <source>
        <dbReference type="Proteomes" id="UP000026714"/>
    </source>
</evidence>
<dbReference type="PANTHER" id="PTHR10584">
    <property type="entry name" value="SUGAR KINASE"/>
    <property type="match status" value="1"/>
</dbReference>
<gene>
    <name evidence="4" type="ORF">X805_38830</name>
</gene>
<accession>A0A059KGH8</accession>
<keyword evidence="5" id="KW-1185">Reference proteome</keyword>
<dbReference type="CDD" id="cd01942">
    <property type="entry name" value="ribokinase_group_A"/>
    <property type="match status" value="1"/>
</dbReference>
<evidence type="ECO:0000256" key="1">
    <source>
        <dbReference type="ARBA" id="ARBA00022679"/>
    </source>
</evidence>
<keyword evidence="2" id="KW-0418">Kinase</keyword>
<proteinExistence type="predicted"/>
<organism evidence="4 5">
    <name type="scientific">Sphaerotilus natans subsp. natans DSM 6575</name>
    <dbReference type="NCBI Taxonomy" id="1286631"/>
    <lineage>
        <taxon>Bacteria</taxon>
        <taxon>Pseudomonadati</taxon>
        <taxon>Pseudomonadota</taxon>
        <taxon>Betaproteobacteria</taxon>
        <taxon>Burkholderiales</taxon>
        <taxon>Sphaerotilaceae</taxon>
        <taxon>Sphaerotilus</taxon>
    </lineage>
</organism>